<evidence type="ECO:0000313" key="3">
    <source>
        <dbReference type="WBParaSite" id="nRc.2.0.1.t14002-RA"/>
    </source>
</evidence>
<evidence type="ECO:0000256" key="1">
    <source>
        <dbReference type="SAM" id="MobiDB-lite"/>
    </source>
</evidence>
<protein>
    <submittedName>
        <fullName evidence="3">Uncharacterized protein</fullName>
    </submittedName>
</protein>
<accession>A0A915IIK1</accession>
<dbReference type="AlphaFoldDB" id="A0A915IIK1"/>
<proteinExistence type="predicted"/>
<sequence>MHGLQPCGLANVLIYLQEPIDRYDKDEIIAGQTDRNQHHNHGDNSRLRDASGAYTGQSGRQAVKKQRRGERIVGLKNHRLVPDQYNVAQRHHSVQDLGDVQGGHSFVQSCAVHVYCGSEGIFHIGRQQARNLRIKKLEQPTANLDDVPNAVNNDGNMP</sequence>
<dbReference type="WBParaSite" id="nRc.2.0.1.t14002-RA">
    <property type="protein sequence ID" value="nRc.2.0.1.t14002-RA"/>
    <property type="gene ID" value="nRc.2.0.1.g14002"/>
</dbReference>
<name>A0A915IIK1_ROMCU</name>
<dbReference type="Proteomes" id="UP000887565">
    <property type="component" value="Unplaced"/>
</dbReference>
<feature type="region of interest" description="Disordered" evidence="1">
    <location>
        <begin position="32"/>
        <end position="68"/>
    </location>
</feature>
<reference evidence="3" key="1">
    <citation type="submission" date="2022-11" db="UniProtKB">
        <authorList>
            <consortium name="WormBaseParasite"/>
        </authorList>
    </citation>
    <scope>IDENTIFICATION</scope>
</reference>
<keyword evidence="2" id="KW-1185">Reference proteome</keyword>
<evidence type="ECO:0000313" key="2">
    <source>
        <dbReference type="Proteomes" id="UP000887565"/>
    </source>
</evidence>
<feature type="compositionally biased region" description="Basic and acidic residues" evidence="1">
    <location>
        <begin position="35"/>
        <end position="49"/>
    </location>
</feature>
<organism evidence="2 3">
    <name type="scientific">Romanomermis culicivorax</name>
    <name type="common">Nematode worm</name>
    <dbReference type="NCBI Taxonomy" id="13658"/>
    <lineage>
        <taxon>Eukaryota</taxon>
        <taxon>Metazoa</taxon>
        <taxon>Ecdysozoa</taxon>
        <taxon>Nematoda</taxon>
        <taxon>Enoplea</taxon>
        <taxon>Dorylaimia</taxon>
        <taxon>Mermithida</taxon>
        <taxon>Mermithoidea</taxon>
        <taxon>Mermithidae</taxon>
        <taxon>Romanomermis</taxon>
    </lineage>
</organism>